<protein>
    <recommendedName>
        <fullName evidence="2">Glycosyl transferase family 1 domain-containing protein</fullName>
    </recommendedName>
</protein>
<gene>
    <name evidence="3" type="ORF">B9Q01_02105</name>
</gene>
<feature type="domain" description="Glycosyl transferase family 1" evidence="2">
    <location>
        <begin position="12"/>
        <end position="167"/>
    </location>
</feature>
<keyword evidence="1" id="KW-0808">Transferase</keyword>
<dbReference type="AlphaFoldDB" id="A0A2R6ACS3"/>
<reference evidence="3 4" key="1">
    <citation type="submission" date="2017-04" db="EMBL/GenBank/DDBJ databases">
        <title>Novel microbial lineages endemic to geothermal iron-oxide mats fill important gaps in the evolutionary history of Archaea.</title>
        <authorList>
            <person name="Jay Z.J."/>
            <person name="Beam J.P."/>
            <person name="Dlakic M."/>
            <person name="Rusch D.B."/>
            <person name="Kozubal M.A."/>
            <person name="Inskeep W.P."/>
        </authorList>
    </citation>
    <scope>NUCLEOTIDE SEQUENCE [LARGE SCALE GENOMIC DNA]</scope>
    <source>
        <strain evidence="3">OSP_D</strain>
    </source>
</reference>
<comment type="caution">
    <text evidence="3">The sequence shown here is derived from an EMBL/GenBank/DDBJ whole genome shotgun (WGS) entry which is preliminary data.</text>
</comment>
<dbReference type="SUPFAM" id="SSF53756">
    <property type="entry name" value="UDP-Glycosyltransferase/glycogen phosphorylase"/>
    <property type="match status" value="1"/>
</dbReference>
<accession>A0A2R6ACS3</accession>
<proteinExistence type="predicted"/>
<dbReference type="InterPro" id="IPR001296">
    <property type="entry name" value="Glyco_trans_1"/>
</dbReference>
<dbReference type="Gene3D" id="3.40.50.2000">
    <property type="entry name" value="Glycogen Phosphorylase B"/>
    <property type="match status" value="1"/>
</dbReference>
<evidence type="ECO:0000256" key="1">
    <source>
        <dbReference type="ARBA" id="ARBA00022679"/>
    </source>
</evidence>
<evidence type="ECO:0000313" key="4">
    <source>
        <dbReference type="Proteomes" id="UP000240880"/>
    </source>
</evidence>
<dbReference type="CDD" id="cd03801">
    <property type="entry name" value="GT4_PimA-like"/>
    <property type="match status" value="1"/>
</dbReference>
<evidence type="ECO:0000313" key="3">
    <source>
        <dbReference type="EMBL" id="PSN84145.1"/>
    </source>
</evidence>
<dbReference type="Proteomes" id="UP000240880">
    <property type="component" value="Unassembled WGS sequence"/>
</dbReference>
<name>A0A2R6ACS3_9ARCH</name>
<dbReference type="PANTHER" id="PTHR46401:SF2">
    <property type="entry name" value="GLYCOSYLTRANSFERASE WBBK-RELATED"/>
    <property type="match status" value="1"/>
</dbReference>
<evidence type="ECO:0000259" key="2">
    <source>
        <dbReference type="Pfam" id="PF00534"/>
    </source>
</evidence>
<dbReference type="PANTHER" id="PTHR46401">
    <property type="entry name" value="GLYCOSYLTRANSFERASE WBBK-RELATED"/>
    <property type="match status" value="1"/>
</dbReference>
<dbReference type="Pfam" id="PF00534">
    <property type="entry name" value="Glycos_transf_1"/>
    <property type="match status" value="1"/>
</dbReference>
<dbReference type="EMBL" id="NEXC01000007">
    <property type="protein sequence ID" value="PSN84145.1"/>
    <property type="molecule type" value="Genomic_DNA"/>
</dbReference>
<dbReference type="GO" id="GO:0016757">
    <property type="term" value="F:glycosyltransferase activity"/>
    <property type="evidence" value="ECO:0007669"/>
    <property type="project" value="InterPro"/>
</dbReference>
<organism evidence="3 4">
    <name type="scientific">Candidatus Marsarchaeota G1 archaeon OSP_D</name>
    <dbReference type="NCBI Taxonomy" id="1978155"/>
    <lineage>
        <taxon>Archaea</taxon>
        <taxon>Candidatus Marsarchaeota</taxon>
        <taxon>Candidatus Marsarchaeota group 1</taxon>
    </lineage>
</organism>
<sequence length="194" mass="22520">MKNLLLWWETLSNDFVVLTISRLEPNKRPFDFLKIATLVKEREKSVRFIWAGDGTLRQSVLKVVKEKGLEYVEFVGKVSNSQKEELLRKARVYISTSESEGFSLTVGEAFLRGLPVIVYDLPIYKEVYDDYPITVKRFDLNEFANKILEVLEHPERFQERVEKAKRFVQNNYSVKAIGERATRAISAILDVKNA</sequence>